<organism evidence="5 6">
    <name type="scientific">Rhodovarius crocodyli</name>
    <dbReference type="NCBI Taxonomy" id="1979269"/>
    <lineage>
        <taxon>Bacteria</taxon>
        <taxon>Pseudomonadati</taxon>
        <taxon>Pseudomonadota</taxon>
        <taxon>Alphaproteobacteria</taxon>
        <taxon>Acetobacterales</taxon>
        <taxon>Roseomonadaceae</taxon>
        <taxon>Rhodovarius</taxon>
    </lineage>
</organism>
<dbReference type="InterPro" id="IPR000627">
    <property type="entry name" value="Intradiol_dOase_C"/>
</dbReference>
<dbReference type="EMBL" id="SACL01000002">
    <property type="protein sequence ID" value="RVT97628.1"/>
    <property type="molecule type" value="Genomic_DNA"/>
</dbReference>
<dbReference type="AlphaFoldDB" id="A0A437MIZ2"/>
<evidence type="ECO:0000313" key="6">
    <source>
        <dbReference type="Proteomes" id="UP000282957"/>
    </source>
</evidence>
<name>A0A437MIZ2_9PROT</name>
<dbReference type="PANTHER" id="PTHR33711">
    <property type="entry name" value="DIOXYGENASE, PUTATIVE (AFU_ORTHOLOGUE AFUA_2G02910)-RELATED"/>
    <property type="match status" value="1"/>
</dbReference>
<dbReference type="PANTHER" id="PTHR33711:SF10">
    <property type="entry name" value="INTRADIOL RING-CLEAVAGE DIOXYGENASES DOMAIN-CONTAINING PROTEIN"/>
    <property type="match status" value="1"/>
</dbReference>
<protein>
    <submittedName>
        <fullName evidence="5">Intradiol ring-cleavage dioxygenase</fullName>
    </submittedName>
</protein>
<evidence type="ECO:0000256" key="3">
    <source>
        <dbReference type="ARBA" id="ARBA00023002"/>
    </source>
</evidence>
<gene>
    <name evidence="5" type="ORF">EOD42_07335</name>
</gene>
<keyword evidence="3" id="KW-0560">Oxidoreductase</keyword>
<dbReference type="Gene3D" id="2.60.130.10">
    <property type="entry name" value="Aromatic compound dioxygenase"/>
    <property type="match status" value="1"/>
</dbReference>
<comment type="caution">
    <text evidence="5">The sequence shown here is derived from an EMBL/GenBank/DDBJ whole genome shotgun (WGS) entry which is preliminary data.</text>
</comment>
<accession>A0A437MIZ2</accession>
<comment type="similarity">
    <text evidence="1">Belongs to the intradiol ring-cleavage dioxygenase family.</text>
</comment>
<evidence type="ECO:0000313" key="5">
    <source>
        <dbReference type="EMBL" id="RVT97628.1"/>
    </source>
</evidence>
<reference evidence="5 6" key="1">
    <citation type="submission" date="2019-01" db="EMBL/GenBank/DDBJ databases">
        <authorList>
            <person name="Chen W.-M."/>
        </authorList>
    </citation>
    <scope>NUCLEOTIDE SEQUENCE [LARGE SCALE GENOMIC DNA]</scope>
    <source>
        <strain evidence="5 6">CCP-6</strain>
    </source>
</reference>
<evidence type="ECO:0000259" key="4">
    <source>
        <dbReference type="Pfam" id="PF00775"/>
    </source>
</evidence>
<dbReference type="GO" id="GO:0008199">
    <property type="term" value="F:ferric iron binding"/>
    <property type="evidence" value="ECO:0007669"/>
    <property type="project" value="InterPro"/>
</dbReference>
<keyword evidence="6" id="KW-1185">Reference proteome</keyword>
<dbReference type="OrthoDB" id="9805815at2"/>
<dbReference type="SUPFAM" id="SSF49482">
    <property type="entry name" value="Aromatic compound dioxygenase"/>
    <property type="match status" value="1"/>
</dbReference>
<dbReference type="InterPro" id="IPR050770">
    <property type="entry name" value="Intradiol_RC_Dioxygenase"/>
</dbReference>
<dbReference type="Proteomes" id="UP000282957">
    <property type="component" value="Unassembled WGS sequence"/>
</dbReference>
<sequence length="208" mass="22384">MPDPVLATRRALMMAGLLLPVGSCTEYKSVAGTTPMLREGAYYPREIPGDADADLLHVAGAPQPAQGTPLLLTGQVRRIGGLAQPGTAMEIWQPDAAGIYMNPRDPNLGRRDLGFQGYGRTTTNGVGRYAFTTLVPGLFPGRGRHIHLRIFPPGQPRALTTAIYFPDDANKDEDAVWAGLSPTEREMLTARITRSADGLRASFDVILG</sequence>
<dbReference type="GO" id="GO:0016702">
    <property type="term" value="F:oxidoreductase activity, acting on single donors with incorporation of molecular oxygen, incorporation of two atoms of oxygen"/>
    <property type="evidence" value="ECO:0007669"/>
    <property type="project" value="InterPro"/>
</dbReference>
<keyword evidence="2 5" id="KW-0223">Dioxygenase</keyword>
<dbReference type="RefSeq" id="WP_127786856.1">
    <property type="nucleotide sequence ID" value="NZ_SACL01000002.1"/>
</dbReference>
<dbReference type="InterPro" id="IPR015889">
    <property type="entry name" value="Intradiol_dOase_core"/>
</dbReference>
<evidence type="ECO:0000256" key="1">
    <source>
        <dbReference type="ARBA" id="ARBA00007825"/>
    </source>
</evidence>
<proteinExistence type="inferred from homology"/>
<evidence type="ECO:0000256" key="2">
    <source>
        <dbReference type="ARBA" id="ARBA00022964"/>
    </source>
</evidence>
<dbReference type="Pfam" id="PF00775">
    <property type="entry name" value="Dioxygenase_C"/>
    <property type="match status" value="1"/>
</dbReference>
<feature type="domain" description="Intradiol ring-cleavage dioxygenases" evidence="4">
    <location>
        <begin position="42"/>
        <end position="206"/>
    </location>
</feature>